<evidence type="ECO:0000313" key="3">
    <source>
        <dbReference type="EMBL" id="SVB05621.1"/>
    </source>
</evidence>
<dbReference type="SUPFAM" id="SSF54506">
    <property type="entry name" value="Diaminopimelate epimerase-like"/>
    <property type="match status" value="1"/>
</dbReference>
<evidence type="ECO:0000256" key="1">
    <source>
        <dbReference type="ARBA" id="ARBA00008270"/>
    </source>
</evidence>
<dbReference type="PIRSF" id="PIRSF016184">
    <property type="entry name" value="PhzC_PhzF"/>
    <property type="match status" value="1"/>
</dbReference>
<dbReference type="PANTHER" id="PTHR13774">
    <property type="entry name" value="PHENAZINE BIOSYNTHESIS PROTEIN"/>
    <property type="match status" value="1"/>
</dbReference>
<dbReference type="GO" id="GO:0016853">
    <property type="term" value="F:isomerase activity"/>
    <property type="evidence" value="ECO:0007669"/>
    <property type="project" value="UniProtKB-KW"/>
</dbReference>
<gene>
    <name evidence="3" type="ORF">METZ01_LOCUS158475</name>
</gene>
<dbReference type="PANTHER" id="PTHR13774:SF17">
    <property type="entry name" value="PHENAZINE BIOSYNTHESIS-LIKE DOMAIN-CONTAINING PROTEIN"/>
    <property type="match status" value="1"/>
</dbReference>
<comment type="similarity">
    <text evidence="1">Belongs to the PhzF family.</text>
</comment>
<sequence length="261" mass="29357">MNIPIYQVDAFANQLFSGNPAAVCPIKKNISENLMQSIAFENNLSETAFINLSKEPFNIRWFTPTTEIDLCGHATLASAKVLFENYLEDAVNEITFDSNSGLLKAFKRDNLIFLDFPSDTYSEVIDKAFVEDLLGFEPNHLFKGSDDYLAIFSSEDIIKNLKPNFLKISQIKSRGLIASAPGDQVDFTSRCFYPQFGVNEDPVTGSAHTLMIPYWSDYLGRHEMVAHQLSKRGGILYCEHKEERVLIGGETAIYMNGEINL</sequence>
<dbReference type="GO" id="GO:0005737">
    <property type="term" value="C:cytoplasm"/>
    <property type="evidence" value="ECO:0007669"/>
    <property type="project" value="TreeGrafter"/>
</dbReference>
<reference evidence="3" key="1">
    <citation type="submission" date="2018-05" db="EMBL/GenBank/DDBJ databases">
        <authorList>
            <person name="Lanie J.A."/>
            <person name="Ng W.-L."/>
            <person name="Kazmierczak K.M."/>
            <person name="Andrzejewski T.M."/>
            <person name="Davidsen T.M."/>
            <person name="Wayne K.J."/>
            <person name="Tettelin H."/>
            <person name="Glass J.I."/>
            <person name="Rusch D."/>
            <person name="Podicherti R."/>
            <person name="Tsui H.-C.T."/>
            <person name="Winkler M.E."/>
        </authorList>
    </citation>
    <scope>NUCLEOTIDE SEQUENCE</scope>
</reference>
<organism evidence="3">
    <name type="scientific">marine metagenome</name>
    <dbReference type="NCBI Taxonomy" id="408172"/>
    <lineage>
        <taxon>unclassified sequences</taxon>
        <taxon>metagenomes</taxon>
        <taxon>ecological metagenomes</taxon>
    </lineage>
</organism>
<dbReference type="NCBIfam" id="TIGR00654">
    <property type="entry name" value="PhzF_family"/>
    <property type="match status" value="1"/>
</dbReference>
<dbReference type="AlphaFoldDB" id="A0A382AWC9"/>
<proteinExistence type="inferred from homology"/>
<keyword evidence="2" id="KW-0413">Isomerase</keyword>
<dbReference type="Pfam" id="PF02567">
    <property type="entry name" value="PhzC-PhzF"/>
    <property type="match status" value="1"/>
</dbReference>
<name>A0A382AWC9_9ZZZZ</name>
<evidence type="ECO:0000256" key="2">
    <source>
        <dbReference type="ARBA" id="ARBA00023235"/>
    </source>
</evidence>
<accession>A0A382AWC9</accession>
<dbReference type="EMBL" id="UINC01027050">
    <property type="protein sequence ID" value="SVB05621.1"/>
    <property type="molecule type" value="Genomic_DNA"/>
</dbReference>
<protein>
    <submittedName>
        <fullName evidence="3">Uncharacterized protein</fullName>
    </submittedName>
</protein>
<dbReference type="InterPro" id="IPR003719">
    <property type="entry name" value="Phenazine_PhzF-like"/>
</dbReference>
<dbReference type="Gene3D" id="3.10.310.10">
    <property type="entry name" value="Diaminopimelate Epimerase, Chain A, domain 1"/>
    <property type="match status" value="2"/>
</dbReference>